<keyword evidence="3" id="KW-1185">Reference proteome</keyword>
<dbReference type="RefSeq" id="WP_090126504.1">
    <property type="nucleotide sequence ID" value="NZ_FNNJ01000020.1"/>
</dbReference>
<feature type="transmembrane region" description="Helical" evidence="1">
    <location>
        <begin position="83"/>
        <end position="99"/>
    </location>
</feature>
<dbReference type="EMBL" id="FNNJ01000020">
    <property type="protein sequence ID" value="SDY07603.1"/>
    <property type="molecule type" value="Genomic_DNA"/>
</dbReference>
<sequence length="127" mass="14655">MNFREKLSENLKNDFDKETIDKIEKIINKTSDEFNKENPTPTKSENEKTDKKDTFKFFDELTKDPELIKGFIKEFKKPNWAEMIFKFSIAMIIIAPITYLSLNDVLGTCETATLFGGIVGYLLGELT</sequence>
<keyword evidence="1" id="KW-0472">Membrane</keyword>
<name>A0A1H3GWA7_9FLAO</name>
<reference evidence="2 3" key="1">
    <citation type="submission" date="2016-10" db="EMBL/GenBank/DDBJ databases">
        <authorList>
            <person name="de Groot N.N."/>
        </authorList>
    </citation>
    <scope>NUCLEOTIDE SEQUENCE [LARGE SCALE GENOMIC DNA]</scope>
    <source>
        <strain evidence="2 3">DSM 24956</strain>
    </source>
</reference>
<accession>A0A1H3GWA7</accession>
<evidence type="ECO:0000313" key="3">
    <source>
        <dbReference type="Proteomes" id="UP000199595"/>
    </source>
</evidence>
<dbReference type="Proteomes" id="UP000199595">
    <property type="component" value="Unassembled WGS sequence"/>
</dbReference>
<dbReference type="STRING" id="762486.SAMN05444411_1201"/>
<proteinExistence type="predicted"/>
<gene>
    <name evidence="2" type="ORF">SAMN05444411_1201</name>
</gene>
<evidence type="ECO:0000256" key="1">
    <source>
        <dbReference type="SAM" id="Phobius"/>
    </source>
</evidence>
<protein>
    <submittedName>
        <fullName evidence="2">Uncharacterized protein</fullName>
    </submittedName>
</protein>
<keyword evidence="1" id="KW-0812">Transmembrane</keyword>
<organism evidence="2 3">
    <name type="scientific">Lutibacter oricola</name>
    <dbReference type="NCBI Taxonomy" id="762486"/>
    <lineage>
        <taxon>Bacteria</taxon>
        <taxon>Pseudomonadati</taxon>
        <taxon>Bacteroidota</taxon>
        <taxon>Flavobacteriia</taxon>
        <taxon>Flavobacteriales</taxon>
        <taxon>Flavobacteriaceae</taxon>
        <taxon>Lutibacter</taxon>
    </lineage>
</organism>
<dbReference type="AlphaFoldDB" id="A0A1H3GWA7"/>
<keyword evidence="1" id="KW-1133">Transmembrane helix</keyword>
<evidence type="ECO:0000313" key="2">
    <source>
        <dbReference type="EMBL" id="SDY07603.1"/>
    </source>
</evidence>